<organism evidence="1 2">
    <name type="scientific">Entomophthora muscae</name>
    <dbReference type="NCBI Taxonomy" id="34485"/>
    <lineage>
        <taxon>Eukaryota</taxon>
        <taxon>Fungi</taxon>
        <taxon>Fungi incertae sedis</taxon>
        <taxon>Zoopagomycota</taxon>
        <taxon>Entomophthoromycotina</taxon>
        <taxon>Entomophthoromycetes</taxon>
        <taxon>Entomophthorales</taxon>
        <taxon>Entomophthoraceae</taxon>
        <taxon>Entomophthora</taxon>
    </lineage>
</organism>
<proteinExistence type="predicted"/>
<reference evidence="1" key="1">
    <citation type="submission" date="2022-04" db="EMBL/GenBank/DDBJ databases">
        <title>Genome of the entomopathogenic fungus Entomophthora muscae.</title>
        <authorList>
            <person name="Elya C."/>
            <person name="Lovett B.R."/>
            <person name="Lee E."/>
            <person name="Macias A.M."/>
            <person name="Hajek A.E."/>
            <person name="De Bivort B.L."/>
            <person name="Kasson M.T."/>
            <person name="De Fine Licht H.H."/>
            <person name="Stajich J.E."/>
        </authorList>
    </citation>
    <scope>NUCLEOTIDE SEQUENCE</scope>
    <source>
        <strain evidence="1">Berkeley</strain>
    </source>
</reference>
<sequence length="143" mass="16580">MKYSLPASLYWLTCVTGCSVILDSSNFNPSISKGTWFVKFYTPWCTYCNKLALEWFELSRKQASLKDKEFYFGEVDCEKNALVCSQVNVKFYPTLFLFHNGVFIDSFDQDAVPELTAEAMDSYVTKKAEKYNPKKTYLKTFLL</sequence>
<dbReference type="EMBL" id="QTSX02000137">
    <property type="protein sequence ID" value="KAJ9088248.1"/>
    <property type="molecule type" value="Genomic_DNA"/>
</dbReference>
<name>A0ACC2UN34_9FUNG</name>
<protein>
    <submittedName>
        <fullName evidence="1">Uncharacterized protein</fullName>
    </submittedName>
</protein>
<comment type="caution">
    <text evidence="1">The sequence shown here is derived from an EMBL/GenBank/DDBJ whole genome shotgun (WGS) entry which is preliminary data.</text>
</comment>
<evidence type="ECO:0000313" key="2">
    <source>
        <dbReference type="Proteomes" id="UP001165960"/>
    </source>
</evidence>
<gene>
    <name evidence="1" type="ORF">DSO57_1024937</name>
</gene>
<dbReference type="Proteomes" id="UP001165960">
    <property type="component" value="Unassembled WGS sequence"/>
</dbReference>
<accession>A0ACC2UN34</accession>
<keyword evidence="2" id="KW-1185">Reference proteome</keyword>
<evidence type="ECO:0000313" key="1">
    <source>
        <dbReference type="EMBL" id="KAJ9088248.1"/>
    </source>
</evidence>